<proteinExistence type="predicted"/>
<protein>
    <submittedName>
        <fullName evidence="1">Uncharacterized protein</fullName>
    </submittedName>
</protein>
<sequence length="90" mass="10756">MKNDRDGVRLLDRIHDTLVHRSRKSETLVVWEWEKDVGYVRMPRDSSSTLPDEKPTFSLQSLEQNELLFEAMIKYRMDWTSVFAEILQQL</sequence>
<evidence type="ECO:0000313" key="1">
    <source>
        <dbReference type="EMBL" id="KAL0570363.1"/>
    </source>
</evidence>
<dbReference type="Proteomes" id="UP001465976">
    <property type="component" value="Unassembled WGS sequence"/>
</dbReference>
<reference evidence="1 2" key="1">
    <citation type="submission" date="2024-02" db="EMBL/GenBank/DDBJ databases">
        <title>A draft genome for the cacao thread blight pathogen Marasmius crinis-equi.</title>
        <authorList>
            <person name="Cohen S.P."/>
            <person name="Baruah I.K."/>
            <person name="Amoako-Attah I."/>
            <person name="Bukari Y."/>
            <person name="Meinhardt L.W."/>
            <person name="Bailey B.A."/>
        </authorList>
    </citation>
    <scope>NUCLEOTIDE SEQUENCE [LARGE SCALE GENOMIC DNA]</scope>
    <source>
        <strain evidence="1 2">GH-76</strain>
    </source>
</reference>
<name>A0ABR3F566_9AGAR</name>
<feature type="non-terminal residue" evidence="1">
    <location>
        <position position="90"/>
    </location>
</feature>
<comment type="caution">
    <text evidence="1">The sequence shown here is derived from an EMBL/GenBank/DDBJ whole genome shotgun (WGS) entry which is preliminary data.</text>
</comment>
<gene>
    <name evidence="1" type="ORF">V5O48_011601</name>
</gene>
<keyword evidence="2" id="KW-1185">Reference proteome</keyword>
<dbReference type="EMBL" id="JBAHYK010000949">
    <property type="protein sequence ID" value="KAL0570363.1"/>
    <property type="molecule type" value="Genomic_DNA"/>
</dbReference>
<accession>A0ABR3F566</accession>
<organism evidence="1 2">
    <name type="scientific">Marasmius crinis-equi</name>
    <dbReference type="NCBI Taxonomy" id="585013"/>
    <lineage>
        <taxon>Eukaryota</taxon>
        <taxon>Fungi</taxon>
        <taxon>Dikarya</taxon>
        <taxon>Basidiomycota</taxon>
        <taxon>Agaricomycotina</taxon>
        <taxon>Agaricomycetes</taxon>
        <taxon>Agaricomycetidae</taxon>
        <taxon>Agaricales</taxon>
        <taxon>Marasmiineae</taxon>
        <taxon>Marasmiaceae</taxon>
        <taxon>Marasmius</taxon>
    </lineage>
</organism>
<evidence type="ECO:0000313" key="2">
    <source>
        <dbReference type="Proteomes" id="UP001465976"/>
    </source>
</evidence>